<dbReference type="EMBL" id="WSZM01000011">
    <property type="protein sequence ID" value="KAF4046860.1"/>
    <property type="molecule type" value="Genomic_DNA"/>
</dbReference>
<sequence>MSEAKTETKIQKVLLQSKRKQLRHLIRPSFLSLPLLSDVIVLFENVTPGQNLANEAVEVDETAEMQSSNLYTTPRHRTLSSADRTRRGSSVRQSGRARRSEDARQRGSHASSHASRLLYCGAGNLHVLQSPHETASSPTPSVTRDLHDTFALAGDSDGANDNYGEDGGDIDGDEGCIAAWENAIPDSPVANDAQAPPGALSTADSALSNILFRSPIGTFEDIIPLPDRTELPTENVPNYPQERTLRGIKARKVKLQILFPIVTDVERVQL</sequence>
<accession>A0A833TH92</accession>
<evidence type="ECO:0000256" key="1">
    <source>
        <dbReference type="SAM" id="MobiDB-lite"/>
    </source>
</evidence>
<dbReference type="Proteomes" id="UP000602510">
    <property type="component" value="Unassembled WGS sequence"/>
</dbReference>
<evidence type="ECO:0000313" key="2">
    <source>
        <dbReference type="EMBL" id="KAF4046860.1"/>
    </source>
</evidence>
<dbReference type="AlphaFoldDB" id="A0A833TH92"/>
<protein>
    <submittedName>
        <fullName evidence="2">Uncharacterized protein</fullName>
    </submittedName>
</protein>
<comment type="caution">
    <text evidence="2">The sequence shown here is derived from an EMBL/GenBank/DDBJ whole genome shotgun (WGS) entry which is preliminary data.</text>
</comment>
<proteinExistence type="predicted"/>
<reference evidence="2" key="1">
    <citation type="submission" date="2020-04" db="EMBL/GenBank/DDBJ databases">
        <title>Hybrid Assembly of Korean Phytophthora infestans isolates.</title>
        <authorList>
            <person name="Prokchorchik M."/>
            <person name="Lee Y."/>
            <person name="Seo J."/>
            <person name="Cho J.-H."/>
            <person name="Park Y.-E."/>
            <person name="Jang D.-C."/>
            <person name="Im J.-S."/>
            <person name="Choi J.-G."/>
            <person name="Park H.-J."/>
            <person name="Lee G.-B."/>
            <person name="Lee Y.-G."/>
            <person name="Hong S.-Y."/>
            <person name="Cho K."/>
            <person name="Sohn K.H."/>
        </authorList>
    </citation>
    <scope>NUCLEOTIDE SEQUENCE</scope>
    <source>
        <strain evidence="2">KR_1_A1</strain>
    </source>
</reference>
<gene>
    <name evidence="2" type="ORF">GN244_ATG00688</name>
</gene>
<keyword evidence="3" id="KW-1185">Reference proteome</keyword>
<feature type="region of interest" description="Disordered" evidence="1">
    <location>
        <begin position="65"/>
        <end position="113"/>
    </location>
</feature>
<name>A0A833TH92_PHYIN</name>
<organism evidence="2 3">
    <name type="scientific">Phytophthora infestans</name>
    <name type="common">Potato late blight agent</name>
    <name type="synonym">Botrytis infestans</name>
    <dbReference type="NCBI Taxonomy" id="4787"/>
    <lineage>
        <taxon>Eukaryota</taxon>
        <taxon>Sar</taxon>
        <taxon>Stramenopiles</taxon>
        <taxon>Oomycota</taxon>
        <taxon>Peronosporomycetes</taxon>
        <taxon>Peronosporales</taxon>
        <taxon>Peronosporaceae</taxon>
        <taxon>Phytophthora</taxon>
    </lineage>
</organism>
<evidence type="ECO:0000313" key="3">
    <source>
        <dbReference type="Proteomes" id="UP000602510"/>
    </source>
</evidence>